<dbReference type="Proteomes" id="UP001254759">
    <property type="component" value="Unassembled WGS sequence"/>
</dbReference>
<dbReference type="Gene3D" id="3.40.630.30">
    <property type="match status" value="1"/>
</dbReference>
<keyword evidence="1" id="KW-0808">Transferase</keyword>
<evidence type="ECO:0000313" key="5">
    <source>
        <dbReference type="Proteomes" id="UP001254759"/>
    </source>
</evidence>
<dbReference type="PANTHER" id="PTHR43877">
    <property type="entry name" value="AMINOALKYLPHOSPHONATE N-ACETYLTRANSFERASE-RELATED-RELATED"/>
    <property type="match status" value="1"/>
</dbReference>
<dbReference type="PROSITE" id="PS51186">
    <property type="entry name" value="GNAT"/>
    <property type="match status" value="1"/>
</dbReference>
<dbReference type="RefSeq" id="WP_310092118.1">
    <property type="nucleotide sequence ID" value="NZ_JAVDTT010000002.1"/>
</dbReference>
<evidence type="ECO:0000256" key="2">
    <source>
        <dbReference type="ARBA" id="ARBA00023315"/>
    </source>
</evidence>
<keyword evidence="5" id="KW-1185">Reference proteome</keyword>
<dbReference type="InterPro" id="IPR000182">
    <property type="entry name" value="GNAT_dom"/>
</dbReference>
<protein>
    <submittedName>
        <fullName evidence="4">GNAT superfamily N-acetyltransferase</fullName>
    </submittedName>
</protein>
<dbReference type="Pfam" id="PF00583">
    <property type="entry name" value="Acetyltransf_1"/>
    <property type="match status" value="1"/>
</dbReference>
<feature type="domain" description="N-acetyltransferase" evidence="3">
    <location>
        <begin position="4"/>
        <end position="171"/>
    </location>
</feature>
<gene>
    <name evidence="4" type="ORF">J2W94_001679</name>
</gene>
<reference evidence="4 5" key="1">
    <citation type="submission" date="2023-07" db="EMBL/GenBank/DDBJ databases">
        <title>Sorghum-associated microbial communities from plants grown in Nebraska, USA.</title>
        <authorList>
            <person name="Schachtman D."/>
        </authorList>
    </citation>
    <scope>NUCLEOTIDE SEQUENCE [LARGE SCALE GENOMIC DNA]</scope>
    <source>
        <strain evidence="4 5">BE107</strain>
    </source>
</reference>
<sequence length="173" mass="18849">MTDPLLRAGTEADIDALLQVERRAAELLLGHGAYDLFAMHTLSPQNLQDGIAHGILRVAEVGERAVGFALCGEIDGHAHLFEMDVVPEHGRRGIGSALLESACSEAAARGFSTMTLTTLRDVPWNAPFYAARGFVEMPESLWGPQLGGIVVRERLLGFPTQLRVVMQRRMSGR</sequence>
<dbReference type="CDD" id="cd04301">
    <property type="entry name" value="NAT_SF"/>
    <property type="match status" value="1"/>
</dbReference>
<dbReference type="InterPro" id="IPR016181">
    <property type="entry name" value="Acyl_CoA_acyltransferase"/>
</dbReference>
<proteinExistence type="predicted"/>
<comment type="caution">
    <text evidence="4">The sequence shown here is derived from an EMBL/GenBank/DDBJ whole genome shotgun (WGS) entry which is preliminary data.</text>
</comment>
<organism evidence="4 5">
    <name type="scientific">Pseudoxanthomonas sacheonensis</name>
    <dbReference type="NCBI Taxonomy" id="443615"/>
    <lineage>
        <taxon>Bacteria</taxon>
        <taxon>Pseudomonadati</taxon>
        <taxon>Pseudomonadota</taxon>
        <taxon>Gammaproteobacteria</taxon>
        <taxon>Lysobacterales</taxon>
        <taxon>Lysobacteraceae</taxon>
        <taxon>Pseudoxanthomonas</taxon>
    </lineage>
</organism>
<dbReference type="InterPro" id="IPR050832">
    <property type="entry name" value="Bact_Acetyltransf"/>
</dbReference>
<evidence type="ECO:0000259" key="3">
    <source>
        <dbReference type="PROSITE" id="PS51186"/>
    </source>
</evidence>
<accession>A0ABU1RRK3</accession>
<keyword evidence="2" id="KW-0012">Acyltransferase</keyword>
<evidence type="ECO:0000313" key="4">
    <source>
        <dbReference type="EMBL" id="MDR6841394.1"/>
    </source>
</evidence>
<evidence type="ECO:0000256" key="1">
    <source>
        <dbReference type="ARBA" id="ARBA00022679"/>
    </source>
</evidence>
<dbReference type="SUPFAM" id="SSF55729">
    <property type="entry name" value="Acyl-CoA N-acyltransferases (Nat)"/>
    <property type="match status" value="1"/>
</dbReference>
<name>A0ABU1RRK3_9GAMM</name>
<dbReference type="EMBL" id="JAVDTT010000002">
    <property type="protein sequence ID" value="MDR6841394.1"/>
    <property type="molecule type" value="Genomic_DNA"/>
</dbReference>